<protein>
    <submittedName>
        <fullName evidence="1">Uncharacterized protein</fullName>
    </submittedName>
</protein>
<dbReference type="EMBL" id="CM042881">
    <property type="protein sequence ID" value="KAI4385428.1"/>
    <property type="molecule type" value="Genomic_DNA"/>
</dbReference>
<name>A0ACB9S772_9MYRT</name>
<reference evidence="2" key="1">
    <citation type="journal article" date="2023" name="Front. Plant Sci.">
        <title>Chromosomal-level genome assembly of Melastoma candidum provides insights into trichome evolution.</title>
        <authorList>
            <person name="Zhong Y."/>
            <person name="Wu W."/>
            <person name="Sun C."/>
            <person name="Zou P."/>
            <person name="Liu Y."/>
            <person name="Dai S."/>
            <person name="Zhou R."/>
        </authorList>
    </citation>
    <scope>NUCLEOTIDE SEQUENCE [LARGE SCALE GENOMIC DNA]</scope>
</reference>
<dbReference type="Proteomes" id="UP001057402">
    <property type="component" value="Chromosome 2"/>
</dbReference>
<evidence type="ECO:0000313" key="1">
    <source>
        <dbReference type="EMBL" id="KAI4385428.1"/>
    </source>
</evidence>
<sequence>MSSSYICSDLVYEILSRVSLATLGVCRAVSKEWNHISYSQALISLRSQRTDSLHGYMVRWFDYANRRLTASFDSPFLRRGDRNDLFDHFRNDRDRPLSLDFLRWFGCPLAMVAAHQGIVLCLRDNPKYSPIPQYIVCKPSTKQWVVIPNPRTRNLTVVIDLIVLRSQPVLHYKIVRVSTPRNYTNYTPSSRFCRIEVFDSETWKWKKLDDTMLPHRMYVLHPYNRQKVVVSGTTCVLLDYPDSIFMFDMMEETWVIHSLPFKKVDGQTGIVKVEGKLGVLYRNSAEGELWLMKDHRNNVWCKTKYEVTVEFSLEVMRDFRDWMLPPGVINPFYRPYCTRPEAMFPFDTDFEPTNLERPKLK</sequence>
<organism evidence="1 2">
    <name type="scientific">Melastoma candidum</name>
    <dbReference type="NCBI Taxonomy" id="119954"/>
    <lineage>
        <taxon>Eukaryota</taxon>
        <taxon>Viridiplantae</taxon>
        <taxon>Streptophyta</taxon>
        <taxon>Embryophyta</taxon>
        <taxon>Tracheophyta</taxon>
        <taxon>Spermatophyta</taxon>
        <taxon>Magnoliopsida</taxon>
        <taxon>eudicotyledons</taxon>
        <taxon>Gunneridae</taxon>
        <taxon>Pentapetalae</taxon>
        <taxon>rosids</taxon>
        <taxon>malvids</taxon>
        <taxon>Myrtales</taxon>
        <taxon>Melastomataceae</taxon>
        <taxon>Melastomatoideae</taxon>
        <taxon>Melastomateae</taxon>
        <taxon>Melastoma</taxon>
    </lineage>
</organism>
<keyword evidence="2" id="KW-1185">Reference proteome</keyword>
<evidence type="ECO:0000313" key="2">
    <source>
        <dbReference type="Proteomes" id="UP001057402"/>
    </source>
</evidence>
<comment type="caution">
    <text evidence="1">The sequence shown here is derived from an EMBL/GenBank/DDBJ whole genome shotgun (WGS) entry which is preliminary data.</text>
</comment>
<gene>
    <name evidence="1" type="ORF">MLD38_003455</name>
</gene>
<accession>A0ACB9S772</accession>
<proteinExistence type="predicted"/>